<evidence type="ECO:0000313" key="2">
    <source>
        <dbReference type="EMBL" id="ARU06420.1"/>
    </source>
</evidence>
<dbReference type="SUPFAM" id="SSF50475">
    <property type="entry name" value="FMN-binding split barrel"/>
    <property type="match status" value="1"/>
</dbReference>
<dbReference type="PANTHER" id="PTHR42815:SF2">
    <property type="entry name" value="FAD-BINDING, PUTATIVE (AFU_ORTHOLOGUE AFUA_6G07600)-RELATED"/>
    <property type="match status" value="1"/>
</dbReference>
<dbReference type="InterPro" id="IPR011576">
    <property type="entry name" value="Pyridox_Oxase_N"/>
</dbReference>
<reference evidence="2 3" key="1">
    <citation type="submission" date="2017-05" db="EMBL/GenBank/DDBJ databases">
        <authorList>
            <person name="Song R."/>
            <person name="Chenine A.L."/>
            <person name="Ruprecht R.M."/>
        </authorList>
    </citation>
    <scope>NUCLEOTIDE SEQUENCE [LARGE SCALE GENOMIC DNA]</scope>
    <source>
        <strain evidence="2 3">DSM 26136</strain>
    </source>
</reference>
<dbReference type="Pfam" id="PF01243">
    <property type="entry name" value="PNPOx_N"/>
    <property type="match status" value="1"/>
</dbReference>
<protein>
    <submittedName>
        <fullName evidence="2">Phosphohydrolase</fullName>
    </submittedName>
</protein>
<feature type="domain" description="Pyridoxamine 5'-phosphate oxidase N-terminal" evidence="1">
    <location>
        <begin position="29"/>
        <end position="155"/>
    </location>
</feature>
<dbReference type="KEGG" id="cser:CCO03_18720"/>
<dbReference type="InterPro" id="IPR024029">
    <property type="entry name" value="Pyridox_Oxase_FMN-dep"/>
</dbReference>
<evidence type="ECO:0000313" key="3">
    <source>
        <dbReference type="Proteomes" id="UP000196138"/>
    </source>
</evidence>
<keyword evidence="2" id="KW-0378">Hydrolase</keyword>
<dbReference type="GO" id="GO:0016787">
    <property type="term" value="F:hydrolase activity"/>
    <property type="evidence" value="ECO:0007669"/>
    <property type="project" value="UniProtKB-KW"/>
</dbReference>
<proteinExistence type="predicted"/>
<organism evidence="2 3">
    <name type="scientific">Comamonas serinivorans</name>
    <dbReference type="NCBI Taxonomy" id="1082851"/>
    <lineage>
        <taxon>Bacteria</taxon>
        <taxon>Pseudomonadati</taxon>
        <taxon>Pseudomonadota</taxon>
        <taxon>Betaproteobacteria</taxon>
        <taxon>Burkholderiales</taxon>
        <taxon>Comamonadaceae</taxon>
        <taxon>Comamonas</taxon>
    </lineage>
</organism>
<dbReference type="EMBL" id="CP021455">
    <property type="protein sequence ID" value="ARU06420.1"/>
    <property type="molecule type" value="Genomic_DNA"/>
</dbReference>
<accession>A0A1Y0ESN1</accession>
<dbReference type="AlphaFoldDB" id="A0A1Y0ESN1"/>
<sequence>MTLRTREQLRALYAQPGERALHKQLPALDPHATRFIAHAPFCVLASAGMASDGTAGALLDASPRGGAPGFVKVVDAHTLWLPDAGGNNRLDTLENLLDDPRCGLLFMIPGMDETLRVNGLATLRDDAAACEAFAHERQRPKLVIEVAVREVYLHCAKAFMRSQLWQPDSWPPRSVMPTLNAMITDQIGASAAGPESEAAMRARYREQLEREATPDAARGAAH</sequence>
<dbReference type="Proteomes" id="UP000196138">
    <property type="component" value="Chromosome"/>
</dbReference>
<dbReference type="PANTHER" id="PTHR42815">
    <property type="entry name" value="FAD-BINDING, PUTATIVE (AFU_ORTHOLOGUE AFUA_6G07600)-RELATED"/>
    <property type="match status" value="1"/>
</dbReference>
<name>A0A1Y0ESN1_9BURK</name>
<dbReference type="NCBIfam" id="TIGR04025">
    <property type="entry name" value="PPOX_FMN_DR2398"/>
    <property type="match status" value="1"/>
</dbReference>
<evidence type="ECO:0000259" key="1">
    <source>
        <dbReference type="Pfam" id="PF01243"/>
    </source>
</evidence>
<dbReference type="Gene3D" id="2.30.110.10">
    <property type="entry name" value="Electron Transport, Fmn-binding Protein, Chain A"/>
    <property type="match status" value="1"/>
</dbReference>
<keyword evidence="3" id="KW-1185">Reference proteome</keyword>
<dbReference type="InterPro" id="IPR012349">
    <property type="entry name" value="Split_barrel_FMN-bd"/>
</dbReference>
<dbReference type="RefSeq" id="WP_087283550.1">
    <property type="nucleotide sequence ID" value="NZ_CP021455.1"/>
</dbReference>
<gene>
    <name evidence="2" type="ORF">CCO03_18720</name>
</gene>
<dbReference type="OrthoDB" id="9796486at2"/>